<evidence type="ECO:0000313" key="1">
    <source>
        <dbReference type="EMBL" id="KAK1160351.1"/>
    </source>
</evidence>
<sequence>MQPDRSKALEVEAPVRDATQRSPRDLRALRKLGVTEDDDVRFMLLGSSLWKISSPRWQKRRELRLQEDGMTVWCETHKRAKRAPSQQTCE</sequence>
<proteinExistence type="predicted"/>
<dbReference type="Proteomes" id="UP001230051">
    <property type="component" value="Unassembled WGS sequence"/>
</dbReference>
<organism evidence="1 2">
    <name type="scientific">Acipenser oxyrinchus oxyrinchus</name>
    <dbReference type="NCBI Taxonomy" id="40147"/>
    <lineage>
        <taxon>Eukaryota</taxon>
        <taxon>Metazoa</taxon>
        <taxon>Chordata</taxon>
        <taxon>Craniata</taxon>
        <taxon>Vertebrata</taxon>
        <taxon>Euteleostomi</taxon>
        <taxon>Actinopterygii</taxon>
        <taxon>Chondrostei</taxon>
        <taxon>Acipenseriformes</taxon>
        <taxon>Acipenseridae</taxon>
        <taxon>Acipenser</taxon>
    </lineage>
</organism>
<protein>
    <submittedName>
        <fullName evidence="1">1-phosphatidylinositol 4,5-bisphosphate phosphodiesterase delta-3-A-like</fullName>
    </submittedName>
</protein>
<dbReference type="EMBL" id="JAGXEW010000020">
    <property type="protein sequence ID" value="KAK1160351.1"/>
    <property type="molecule type" value="Genomic_DNA"/>
</dbReference>
<dbReference type="AlphaFoldDB" id="A0AAD8G083"/>
<keyword evidence="2" id="KW-1185">Reference proteome</keyword>
<name>A0AAD8G083_ACIOX</name>
<evidence type="ECO:0000313" key="2">
    <source>
        <dbReference type="Proteomes" id="UP001230051"/>
    </source>
</evidence>
<dbReference type="Gene3D" id="2.30.29.30">
    <property type="entry name" value="Pleckstrin-homology domain (PH domain)/Phosphotyrosine-binding domain (PTB)"/>
    <property type="match status" value="1"/>
</dbReference>
<dbReference type="InterPro" id="IPR011993">
    <property type="entry name" value="PH-like_dom_sf"/>
</dbReference>
<accession>A0AAD8G083</accession>
<gene>
    <name evidence="1" type="primary">PLCD3</name>
    <name evidence="1" type="ORF">AOXY_G20500</name>
</gene>
<reference evidence="1" key="1">
    <citation type="submission" date="2022-02" db="EMBL/GenBank/DDBJ databases">
        <title>Atlantic sturgeon de novo genome assembly.</title>
        <authorList>
            <person name="Stock M."/>
            <person name="Klopp C."/>
            <person name="Guiguen Y."/>
            <person name="Cabau C."/>
            <person name="Parinello H."/>
            <person name="Santidrian Yebra-Pimentel E."/>
            <person name="Kuhl H."/>
            <person name="Dirks R.P."/>
            <person name="Guessner J."/>
            <person name="Wuertz S."/>
            <person name="Du K."/>
            <person name="Schartl M."/>
        </authorList>
    </citation>
    <scope>NUCLEOTIDE SEQUENCE</scope>
    <source>
        <strain evidence="1">STURGEONOMICS-FGT-2020</strain>
        <tissue evidence="1">Whole blood</tissue>
    </source>
</reference>
<comment type="caution">
    <text evidence="1">The sequence shown here is derived from an EMBL/GenBank/DDBJ whole genome shotgun (WGS) entry which is preliminary data.</text>
</comment>